<dbReference type="EMBL" id="MN170532">
    <property type="protein sequence ID" value="QDO67121.1"/>
    <property type="molecule type" value="Genomic_DNA"/>
</dbReference>
<organism evidence="6">
    <name type="scientific">Streptomyces candidus</name>
    <dbReference type="NCBI Taxonomy" id="67283"/>
    <lineage>
        <taxon>Bacteria</taxon>
        <taxon>Bacillati</taxon>
        <taxon>Actinomycetota</taxon>
        <taxon>Actinomycetes</taxon>
        <taxon>Kitasatosporales</taxon>
        <taxon>Streptomycetaceae</taxon>
        <taxon>Streptomyces</taxon>
    </lineage>
</organism>
<sequence length="417" mass="44861">MEDRLSSRSVLFVNLRRIKREGFESLVAARRLGYRVVLLGRALPEFAQPLVDEFHQVDTYDTDLALKTAREIAAANDLAGVVNFTEIDVQLVAAIAAELGLPGMPPEAAVLARNKLAMKQALAGIDGVLPKFARVSDLDDLCAAVADIGFPCVVKPTGASGSKGIFELHGESDLEPAMAELQRIADPSFDAVFRQFGAEFIVEEYLTGDELSVEGFVADGTVHQLLLTDKVTTVPFHLEVSHRLPSVLPAAAQDQILACSEKIVRALGFDNCAFHLEAKWDGERMRFIEVAARPAGDYIASHLVKAATGIDFFANVIRVATGEPLQLVPDRDLQAGLRFVFAESAGTFDGLDGVTELFEEPGYDHVFTEVPIGAQVALPPANFGSQRVAAVCARAHDRAGLDALLDTAGEAIKVRIG</sequence>
<proteinExistence type="predicted"/>
<dbReference type="PROSITE" id="PS50975">
    <property type="entry name" value="ATP_GRASP"/>
    <property type="match status" value="1"/>
</dbReference>
<gene>
    <name evidence="6" type="primary">pyrK</name>
</gene>
<evidence type="ECO:0000256" key="4">
    <source>
        <dbReference type="PROSITE-ProRule" id="PRU00409"/>
    </source>
</evidence>
<dbReference type="InterPro" id="IPR052032">
    <property type="entry name" value="ATP-dep_AA_Ligase"/>
</dbReference>
<evidence type="ECO:0000313" key="6">
    <source>
        <dbReference type="EMBL" id="QDO67121.1"/>
    </source>
</evidence>
<dbReference type="Gene3D" id="3.30.470.20">
    <property type="entry name" value="ATP-grasp fold, B domain"/>
    <property type="match status" value="1"/>
</dbReference>
<dbReference type="Pfam" id="PF18130">
    <property type="entry name" value="ATPgrasp_N"/>
    <property type="match status" value="1"/>
</dbReference>
<reference evidence="6" key="1">
    <citation type="journal article" date="2019" name="J. ISSAAS">
        <title>The biosynthetic gene cluster of the C-nucleoside antibiotic pyrazomycin with a rare pyrazole moiety.</title>
        <authorList>
            <person name="Zhao G."/>
            <person name="Yao S."/>
            <person name="Rothchild K.W."/>
            <person name="Liu T."/>
            <person name="Liu Y."/>
            <person name="Lian J."/>
            <person name="He H.-Y."/>
            <person name="Ryan K.S."/>
            <person name="Du Y.-L."/>
        </authorList>
    </citation>
    <scope>NUCLEOTIDE SEQUENCE</scope>
</reference>
<dbReference type="PANTHER" id="PTHR43585:SF2">
    <property type="entry name" value="ATP-GRASP ENZYME FSQD"/>
    <property type="match status" value="1"/>
</dbReference>
<dbReference type="InterPro" id="IPR011761">
    <property type="entry name" value="ATP-grasp"/>
</dbReference>
<dbReference type="PANTHER" id="PTHR43585">
    <property type="entry name" value="FUMIPYRROLE BIOSYNTHESIS PROTEIN C"/>
    <property type="match status" value="1"/>
</dbReference>
<dbReference type="AlphaFoldDB" id="A0A516ELD0"/>
<evidence type="ECO:0000259" key="5">
    <source>
        <dbReference type="PROSITE" id="PS50975"/>
    </source>
</evidence>
<evidence type="ECO:0000256" key="3">
    <source>
        <dbReference type="ARBA" id="ARBA00022840"/>
    </source>
</evidence>
<dbReference type="Pfam" id="PF13535">
    <property type="entry name" value="ATP-grasp_4"/>
    <property type="match status" value="1"/>
</dbReference>
<dbReference type="SMART" id="SM01209">
    <property type="entry name" value="GARS_A"/>
    <property type="match status" value="1"/>
</dbReference>
<keyword evidence="1" id="KW-0436">Ligase</keyword>
<dbReference type="GO" id="GO:0005524">
    <property type="term" value="F:ATP binding"/>
    <property type="evidence" value="ECO:0007669"/>
    <property type="project" value="UniProtKB-UniRule"/>
</dbReference>
<protein>
    <submittedName>
        <fullName evidence="6">PyrK</fullName>
    </submittedName>
</protein>
<accession>A0A516ELD0</accession>
<evidence type="ECO:0000256" key="1">
    <source>
        <dbReference type="ARBA" id="ARBA00022598"/>
    </source>
</evidence>
<dbReference type="GO" id="GO:0046872">
    <property type="term" value="F:metal ion binding"/>
    <property type="evidence" value="ECO:0007669"/>
    <property type="project" value="InterPro"/>
</dbReference>
<keyword evidence="3 4" id="KW-0067">ATP-binding</keyword>
<dbReference type="SUPFAM" id="SSF56059">
    <property type="entry name" value="Glutathione synthetase ATP-binding domain-like"/>
    <property type="match status" value="1"/>
</dbReference>
<dbReference type="InterPro" id="IPR040570">
    <property type="entry name" value="LAL_C2"/>
</dbReference>
<evidence type="ECO:0000256" key="2">
    <source>
        <dbReference type="ARBA" id="ARBA00022741"/>
    </source>
</evidence>
<dbReference type="GO" id="GO:0016874">
    <property type="term" value="F:ligase activity"/>
    <property type="evidence" value="ECO:0007669"/>
    <property type="project" value="UniProtKB-KW"/>
</dbReference>
<keyword evidence="2 4" id="KW-0547">Nucleotide-binding</keyword>
<dbReference type="Pfam" id="PF18603">
    <property type="entry name" value="LAL_C2"/>
    <property type="match status" value="1"/>
</dbReference>
<feature type="domain" description="ATP-grasp" evidence="5">
    <location>
        <begin position="119"/>
        <end position="321"/>
    </location>
</feature>
<dbReference type="Gene3D" id="3.40.50.20">
    <property type="match status" value="1"/>
</dbReference>
<name>A0A516ELD0_9ACTN</name>
<dbReference type="InterPro" id="IPR041472">
    <property type="entry name" value="BL00235/CARNS1_N"/>
</dbReference>